<dbReference type="SUPFAM" id="SSF56935">
    <property type="entry name" value="Porins"/>
    <property type="match status" value="1"/>
</dbReference>
<evidence type="ECO:0000313" key="3">
    <source>
        <dbReference type="EMBL" id="TDO24912.1"/>
    </source>
</evidence>
<keyword evidence="3" id="KW-0675">Receptor</keyword>
<feature type="signal peptide" evidence="1">
    <location>
        <begin position="1"/>
        <end position="25"/>
    </location>
</feature>
<keyword evidence="1" id="KW-0732">Signal</keyword>
<dbReference type="Gene3D" id="2.60.40.1930">
    <property type="match status" value="1"/>
</dbReference>
<comment type="caution">
    <text evidence="3">The sequence shown here is derived from an EMBL/GenBank/DDBJ whole genome shotgun (WGS) entry which is preliminary data.</text>
</comment>
<evidence type="ECO:0000313" key="4">
    <source>
        <dbReference type="Proteomes" id="UP000295499"/>
    </source>
</evidence>
<name>A0A4R6IR81_9SPHI</name>
<evidence type="ECO:0000256" key="1">
    <source>
        <dbReference type="SAM" id="SignalP"/>
    </source>
</evidence>
<dbReference type="OrthoDB" id="609485at2"/>
<gene>
    <name evidence="3" type="ORF">CLV32_1207</name>
</gene>
<feature type="domain" description="TonB-dependent receptor plug" evidence="2">
    <location>
        <begin position="712"/>
        <end position="805"/>
    </location>
</feature>
<dbReference type="InterPro" id="IPR012910">
    <property type="entry name" value="Plug_dom"/>
</dbReference>
<evidence type="ECO:0000259" key="2">
    <source>
        <dbReference type="Pfam" id="PF07715"/>
    </source>
</evidence>
<dbReference type="InterPro" id="IPR037066">
    <property type="entry name" value="Plug_dom_sf"/>
</dbReference>
<dbReference type="AlphaFoldDB" id="A0A4R6IR81"/>
<reference evidence="3 4" key="1">
    <citation type="submission" date="2019-03" db="EMBL/GenBank/DDBJ databases">
        <title>Genomic Encyclopedia of Archaeal and Bacterial Type Strains, Phase II (KMG-II): from individual species to whole genera.</title>
        <authorList>
            <person name="Goeker M."/>
        </authorList>
    </citation>
    <scope>NUCLEOTIDE SEQUENCE [LARGE SCALE GENOMIC DNA]</scope>
    <source>
        <strain evidence="3 4">DSM 19034</strain>
    </source>
</reference>
<protein>
    <submittedName>
        <fullName evidence="3">TonB-dependent receptor-like protein</fullName>
    </submittedName>
</protein>
<proteinExistence type="predicted"/>
<accession>A0A4R6IR81</accession>
<dbReference type="Proteomes" id="UP000295499">
    <property type="component" value="Unassembled WGS sequence"/>
</dbReference>
<feature type="chain" id="PRO_5020261134" evidence="1">
    <location>
        <begin position="26"/>
        <end position="932"/>
    </location>
</feature>
<dbReference type="RefSeq" id="WP_133553302.1">
    <property type="nucleotide sequence ID" value="NZ_SNWM01000001.1"/>
</dbReference>
<sequence length="932" mass="104069">MFINFAFKLTIASLFLISLTVISFAQSTQKEVITKIIKSANDYNSKLAVEKLYLQTDKDNYIAGDTIWFKSYLFDAVTLTGAEKSGLMYVEITNDSNRLIQRSMIPVYQGLTFGSIAINPEEMPQGSYTLTAYTSWMLNFGDDAVFRKQIYVSDVTQDDWLIDYTSRLTKISNQNNVSMGLRIRQYDLMPVGLRQIQLKVSDDRRTILTDKMDTSVEGLLKTEFNLPEKTNTKTLSISLQDQRKGFGNRKLILPLYLNRAENTDLQFLPEGGSFIASLPNKVAFKALTEDGLGVDVSGKIYDSAKKEVASFSSTHQGMGSFELIPGATENYTAQLNFPDGSFKTYPLPLASTSGITISVNNDAKRDSIQIVLHASPDVLAAGKPLYLMAQSRGMVCYGASFLFRNQSVTILVSKKTFPTGLVRFSVLSPDQKSVNERVVYIDHQDQLRIELAAEKLRHEQRDSITLNVKVTDKYGSPVQGSFSLAVTDDGQVKTDSIKANNLISQILLNADLKGHIENPGYYSAAITDSKKWQDLDLLLLTQGWIGYRWTELSTAKTMKFPAESGFEIRGKYTNLFNKPVVNAKITLLGNRPAVLADTTTNAQGIFVFTGLVPADSASYFIEGLNQKGKKGTGGIEIQELIPPVFQNNQRMLLPWYVNTDTTGLLFIRQRQELKATMEKLTGKNMLREVKITGKKVVKNSKNLNGAGGADITVDEEALQKAKKTSLEDLLTKNIPGFGLRFKRGSYFYGINSSPIHIIMDGMETERFKPESESLKDYHQTMLRSIDAEDIKGIEVMKTGKNQLRYISEFLPPMTEEPFNHIFIEITTRGGHGPFFKKPVGIALVRPLPMIQIRSFYAPKYPVKSKADMTDIRSTVFWAPHVVTNEAGTAKITFFAGDNPGSYSLIMEGTDMTGNMGVQRRKITIEKQQLSAF</sequence>
<keyword evidence="4" id="KW-1185">Reference proteome</keyword>
<dbReference type="Gene3D" id="2.170.130.10">
    <property type="entry name" value="TonB-dependent receptor, plug domain"/>
    <property type="match status" value="1"/>
</dbReference>
<organism evidence="3 4">
    <name type="scientific">Pedobacter duraquae</name>
    <dbReference type="NCBI Taxonomy" id="425511"/>
    <lineage>
        <taxon>Bacteria</taxon>
        <taxon>Pseudomonadati</taxon>
        <taxon>Bacteroidota</taxon>
        <taxon>Sphingobacteriia</taxon>
        <taxon>Sphingobacteriales</taxon>
        <taxon>Sphingobacteriaceae</taxon>
        <taxon>Pedobacter</taxon>
    </lineage>
</organism>
<dbReference type="EMBL" id="SNWM01000001">
    <property type="protein sequence ID" value="TDO24912.1"/>
    <property type="molecule type" value="Genomic_DNA"/>
</dbReference>
<dbReference type="Pfam" id="PF07715">
    <property type="entry name" value="Plug"/>
    <property type="match status" value="1"/>
</dbReference>